<gene>
    <name evidence="1" type="ORF">GV829_01085</name>
</gene>
<evidence type="ECO:0000313" key="1">
    <source>
        <dbReference type="EMBL" id="QJQ31210.1"/>
    </source>
</evidence>
<dbReference type="EMBL" id="CP053015">
    <property type="protein sequence ID" value="QJQ31210.1"/>
    <property type="molecule type" value="Genomic_DNA"/>
</dbReference>
<dbReference type="PANTHER" id="PTHR30383:SF24">
    <property type="entry name" value="THIOESTERASE 1_PROTEASE 1_LYSOPHOSPHOLIPASE L1"/>
    <property type="match status" value="1"/>
</dbReference>
<dbReference type="RefSeq" id="WP_169943426.1">
    <property type="nucleotide sequence ID" value="NZ_CP053015.1"/>
</dbReference>
<name>A0A6M4AS24_9SPHN</name>
<dbReference type="InterPro" id="IPR036514">
    <property type="entry name" value="SGNH_hydro_sf"/>
</dbReference>
<dbReference type="Proteomes" id="UP000503018">
    <property type="component" value="Chromosome"/>
</dbReference>
<dbReference type="Pfam" id="PF04311">
    <property type="entry name" value="DUF459"/>
    <property type="match status" value="1"/>
</dbReference>
<organism evidence="1 2">
    <name type="scientific">Sphingomonas lacunae</name>
    <dbReference type="NCBI Taxonomy" id="2698828"/>
    <lineage>
        <taxon>Bacteria</taxon>
        <taxon>Pseudomonadati</taxon>
        <taxon>Pseudomonadota</taxon>
        <taxon>Alphaproteobacteria</taxon>
        <taxon>Sphingomonadales</taxon>
        <taxon>Sphingomonadaceae</taxon>
        <taxon>Sphingomonas</taxon>
    </lineage>
</organism>
<protein>
    <submittedName>
        <fullName evidence="1">DUF459 domain-containing protein</fullName>
    </submittedName>
</protein>
<reference evidence="1 2" key="1">
    <citation type="submission" date="2020-01" db="EMBL/GenBank/DDBJ databases">
        <title>Sphingomonas sp. strain CSW-10.</title>
        <authorList>
            <person name="Chen W.-M."/>
        </authorList>
    </citation>
    <scope>NUCLEOTIDE SEQUENCE [LARGE SCALE GENOMIC DNA]</scope>
    <source>
        <strain evidence="1 2">CSW-10</strain>
    </source>
</reference>
<dbReference type="AlphaFoldDB" id="A0A6M4AS24"/>
<dbReference type="InterPro" id="IPR051532">
    <property type="entry name" value="Ester_Hydrolysis_Enzymes"/>
</dbReference>
<dbReference type="Gene3D" id="3.40.50.1110">
    <property type="entry name" value="SGNH hydrolase"/>
    <property type="match status" value="1"/>
</dbReference>
<accession>A0A6M4AS24</accession>
<dbReference type="PANTHER" id="PTHR30383">
    <property type="entry name" value="THIOESTERASE 1/PROTEASE 1/LYSOPHOSPHOLIPASE L1"/>
    <property type="match status" value="1"/>
</dbReference>
<dbReference type="InterPro" id="IPR007407">
    <property type="entry name" value="DUF459"/>
</dbReference>
<sequence>MAGRIIDLNMLGESVGIGKLLDRTAVLFIGIAVGASIGQAFASNNSEATLPDALPVAAANAAPATAVRTCPTQMGLSPRLIAAIREDREIHIGVFGDSFGDGLWAGLYNELRPQKLFTVHRFAKQATGFTRYRSINLLEDAREKLAGQPVDLAVVSFGANDTQDIYEDGKLMAYMGDDWRQHIGTKVRDYIAELRQGGASVVWVGLPRMREAKFDAQVQQMNGFYADLMCDLNIPFIDTLPKSVDGQGAYTEYLPRSDGREPIKARADDGIHMSMTGYRLLISDLTDSIRDLAPRTTPSTTPSR</sequence>
<dbReference type="SUPFAM" id="SSF52266">
    <property type="entry name" value="SGNH hydrolase"/>
    <property type="match status" value="1"/>
</dbReference>
<evidence type="ECO:0000313" key="2">
    <source>
        <dbReference type="Proteomes" id="UP000503018"/>
    </source>
</evidence>
<dbReference type="KEGG" id="slan:GV829_01085"/>
<dbReference type="GO" id="GO:0004622">
    <property type="term" value="F:phosphatidylcholine lysophospholipase activity"/>
    <property type="evidence" value="ECO:0007669"/>
    <property type="project" value="TreeGrafter"/>
</dbReference>
<keyword evidence="2" id="KW-1185">Reference proteome</keyword>
<proteinExistence type="predicted"/>